<dbReference type="InterPro" id="IPR036388">
    <property type="entry name" value="WH-like_DNA-bd_sf"/>
</dbReference>
<dbReference type="Gene3D" id="1.10.1740.10">
    <property type="match status" value="1"/>
</dbReference>
<keyword evidence="10" id="KW-1185">Reference proteome</keyword>
<evidence type="ECO:0000256" key="1">
    <source>
        <dbReference type="ARBA" id="ARBA00010641"/>
    </source>
</evidence>
<dbReference type="PANTHER" id="PTHR43133:SF8">
    <property type="entry name" value="RNA POLYMERASE SIGMA FACTOR HI_1459-RELATED"/>
    <property type="match status" value="1"/>
</dbReference>
<gene>
    <name evidence="9" type="ORF">HKD39_18270</name>
</gene>
<dbReference type="GO" id="GO:0003677">
    <property type="term" value="F:DNA binding"/>
    <property type="evidence" value="ECO:0007669"/>
    <property type="project" value="UniProtKB-KW"/>
</dbReference>
<dbReference type="GO" id="GO:0006352">
    <property type="term" value="P:DNA-templated transcription initiation"/>
    <property type="evidence" value="ECO:0007669"/>
    <property type="project" value="InterPro"/>
</dbReference>
<keyword evidence="2" id="KW-0805">Transcription regulation</keyword>
<dbReference type="GO" id="GO:0016987">
    <property type="term" value="F:sigma factor activity"/>
    <property type="evidence" value="ECO:0007669"/>
    <property type="project" value="UniProtKB-KW"/>
</dbReference>
<keyword evidence="3" id="KW-0731">Sigma factor</keyword>
<dbReference type="SUPFAM" id="SSF88659">
    <property type="entry name" value="Sigma3 and sigma4 domains of RNA polymerase sigma factors"/>
    <property type="match status" value="1"/>
</dbReference>
<evidence type="ECO:0000259" key="8">
    <source>
        <dbReference type="Pfam" id="PF08281"/>
    </source>
</evidence>
<evidence type="ECO:0000313" key="9">
    <source>
        <dbReference type="EMBL" id="NNG37609.1"/>
    </source>
</evidence>
<feature type="domain" description="RNA polymerase sigma-70 region 2" evidence="7">
    <location>
        <begin position="56"/>
        <end position="112"/>
    </location>
</feature>
<dbReference type="AlphaFoldDB" id="A0A849AAR9"/>
<dbReference type="InterPro" id="IPR014284">
    <property type="entry name" value="RNA_pol_sigma-70_dom"/>
</dbReference>
<dbReference type="InterPro" id="IPR039425">
    <property type="entry name" value="RNA_pol_sigma-70-like"/>
</dbReference>
<sequence>MTNDQNAGADGDPGTDNVSRTGTVGCAGASSSPLQDASPADFQAWLAPHWAAMQRLAERMGPPRDAEDVLQEAVTRAWQRRADFDPARGAPRSWLLAIVADQSAKATRRTWRLIPAAEPADGNDAAAPTASADLDLRSAVGALPDRQRTAIALFYYLDLSLADAAAAMSCSVGTVKSTLWAARAALRDLLGETS</sequence>
<proteinExistence type="inferred from homology"/>
<dbReference type="InterPro" id="IPR013325">
    <property type="entry name" value="RNA_pol_sigma_r2"/>
</dbReference>
<evidence type="ECO:0000256" key="3">
    <source>
        <dbReference type="ARBA" id="ARBA00023082"/>
    </source>
</evidence>
<dbReference type="PANTHER" id="PTHR43133">
    <property type="entry name" value="RNA POLYMERASE ECF-TYPE SIGMA FACTO"/>
    <property type="match status" value="1"/>
</dbReference>
<dbReference type="InterPro" id="IPR013249">
    <property type="entry name" value="RNA_pol_sigma70_r4_t2"/>
</dbReference>
<dbReference type="Pfam" id="PF08281">
    <property type="entry name" value="Sigma70_r4_2"/>
    <property type="match status" value="1"/>
</dbReference>
<feature type="region of interest" description="Disordered" evidence="6">
    <location>
        <begin position="1"/>
        <end position="36"/>
    </location>
</feature>
<dbReference type="NCBIfam" id="TIGR02937">
    <property type="entry name" value="sigma70-ECF"/>
    <property type="match status" value="1"/>
</dbReference>
<name>A0A849AAR9_9ACTN</name>
<evidence type="ECO:0000256" key="5">
    <source>
        <dbReference type="ARBA" id="ARBA00023163"/>
    </source>
</evidence>
<dbReference type="EMBL" id="JABEND010000016">
    <property type="protein sequence ID" value="NNG37609.1"/>
    <property type="molecule type" value="Genomic_DNA"/>
</dbReference>
<evidence type="ECO:0000313" key="10">
    <source>
        <dbReference type="Proteomes" id="UP000562984"/>
    </source>
</evidence>
<dbReference type="Gene3D" id="1.10.10.10">
    <property type="entry name" value="Winged helix-like DNA-binding domain superfamily/Winged helix DNA-binding domain"/>
    <property type="match status" value="1"/>
</dbReference>
<dbReference type="Pfam" id="PF04542">
    <property type="entry name" value="Sigma70_r2"/>
    <property type="match status" value="1"/>
</dbReference>
<dbReference type="InterPro" id="IPR007627">
    <property type="entry name" value="RNA_pol_sigma70_r2"/>
</dbReference>
<evidence type="ECO:0000256" key="6">
    <source>
        <dbReference type="SAM" id="MobiDB-lite"/>
    </source>
</evidence>
<comment type="similarity">
    <text evidence="1">Belongs to the sigma-70 factor family. ECF subfamily.</text>
</comment>
<evidence type="ECO:0000259" key="7">
    <source>
        <dbReference type="Pfam" id="PF04542"/>
    </source>
</evidence>
<keyword evidence="4" id="KW-0238">DNA-binding</keyword>
<feature type="domain" description="RNA polymerase sigma factor 70 region 4 type 2" evidence="8">
    <location>
        <begin position="135"/>
        <end position="186"/>
    </location>
</feature>
<evidence type="ECO:0000256" key="2">
    <source>
        <dbReference type="ARBA" id="ARBA00023015"/>
    </source>
</evidence>
<dbReference type="SUPFAM" id="SSF88946">
    <property type="entry name" value="Sigma2 domain of RNA polymerase sigma factors"/>
    <property type="match status" value="1"/>
</dbReference>
<organism evidence="9 10">
    <name type="scientific">Nakamurella aerolata</name>
    <dbReference type="NCBI Taxonomy" id="1656892"/>
    <lineage>
        <taxon>Bacteria</taxon>
        <taxon>Bacillati</taxon>
        <taxon>Actinomycetota</taxon>
        <taxon>Actinomycetes</taxon>
        <taxon>Nakamurellales</taxon>
        <taxon>Nakamurellaceae</taxon>
        <taxon>Nakamurella</taxon>
    </lineage>
</organism>
<protein>
    <submittedName>
        <fullName evidence="9">Sigma-70 family RNA polymerase sigma factor</fullName>
    </submittedName>
</protein>
<dbReference type="InterPro" id="IPR013324">
    <property type="entry name" value="RNA_pol_sigma_r3/r4-like"/>
</dbReference>
<reference evidence="9 10" key="1">
    <citation type="submission" date="2020-05" db="EMBL/GenBank/DDBJ databases">
        <title>Nakamurella sp. DB0629 isolated from air conditioner.</title>
        <authorList>
            <person name="Kim D.H."/>
            <person name="Kim D.-U."/>
        </authorList>
    </citation>
    <scope>NUCLEOTIDE SEQUENCE [LARGE SCALE GENOMIC DNA]</scope>
    <source>
        <strain evidence="9 10">DB0629</strain>
    </source>
</reference>
<accession>A0A849AAR9</accession>
<comment type="caution">
    <text evidence="9">The sequence shown here is derived from an EMBL/GenBank/DDBJ whole genome shotgun (WGS) entry which is preliminary data.</text>
</comment>
<evidence type="ECO:0000256" key="4">
    <source>
        <dbReference type="ARBA" id="ARBA00023125"/>
    </source>
</evidence>
<dbReference type="Proteomes" id="UP000562984">
    <property type="component" value="Unassembled WGS sequence"/>
</dbReference>
<keyword evidence="5" id="KW-0804">Transcription</keyword>